<feature type="domain" description="N-acetyltransferase" evidence="1">
    <location>
        <begin position="1"/>
        <end position="154"/>
    </location>
</feature>
<dbReference type="PROSITE" id="PS51186">
    <property type="entry name" value="GNAT"/>
    <property type="match status" value="1"/>
</dbReference>
<evidence type="ECO:0000259" key="1">
    <source>
        <dbReference type="PROSITE" id="PS51186"/>
    </source>
</evidence>
<protein>
    <submittedName>
        <fullName evidence="2">Acetyltransferase (GNAT) family protein</fullName>
    </submittedName>
</protein>
<evidence type="ECO:0000313" key="3">
    <source>
        <dbReference type="Proteomes" id="UP000219252"/>
    </source>
</evidence>
<reference evidence="3" key="1">
    <citation type="submission" date="2017-08" db="EMBL/GenBank/DDBJ databases">
        <authorList>
            <person name="Varghese N."/>
            <person name="Submissions S."/>
        </authorList>
    </citation>
    <scope>NUCLEOTIDE SEQUENCE [LARGE SCALE GENOMIC DNA]</scope>
    <source>
        <strain evidence="3">JC23</strain>
    </source>
</reference>
<keyword evidence="2" id="KW-0808">Transferase</keyword>
<dbReference type="GO" id="GO:0016747">
    <property type="term" value="F:acyltransferase activity, transferring groups other than amino-acyl groups"/>
    <property type="evidence" value="ECO:0007669"/>
    <property type="project" value="InterPro"/>
</dbReference>
<dbReference type="InterPro" id="IPR016181">
    <property type="entry name" value="Acyl_CoA_acyltransferase"/>
</dbReference>
<keyword evidence="3" id="KW-1185">Reference proteome</keyword>
<dbReference type="Gene3D" id="3.40.630.30">
    <property type="match status" value="1"/>
</dbReference>
<dbReference type="SUPFAM" id="SSF55729">
    <property type="entry name" value="Acyl-CoA N-acyltransferases (Nat)"/>
    <property type="match status" value="1"/>
</dbReference>
<dbReference type="InterPro" id="IPR000182">
    <property type="entry name" value="GNAT_dom"/>
</dbReference>
<proteinExistence type="predicted"/>
<gene>
    <name evidence="2" type="ORF">SAMN05877842_110162</name>
</gene>
<dbReference type="Proteomes" id="UP000219252">
    <property type="component" value="Unassembled WGS sequence"/>
</dbReference>
<dbReference type="OrthoDB" id="185406at2"/>
<dbReference type="AlphaFoldDB" id="A0A285UMT8"/>
<dbReference type="Pfam" id="PF00583">
    <property type="entry name" value="Acetyltransf_1"/>
    <property type="match status" value="1"/>
</dbReference>
<organism evidence="2 3">
    <name type="scientific">Ureibacillus acetophenoni</name>
    <dbReference type="NCBI Taxonomy" id="614649"/>
    <lineage>
        <taxon>Bacteria</taxon>
        <taxon>Bacillati</taxon>
        <taxon>Bacillota</taxon>
        <taxon>Bacilli</taxon>
        <taxon>Bacillales</taxon>
        <taxon>Caryophanaceae</taxon>
        <taxon>Ureibacillus</taxon>
    </lineage>
</organism>
<sequence>MNFEQIDIKKHRNTVVKFRKDSFRVSFGDTSGLGEEEEYLSWLEEKIRDLPKGFVLAEENGKYIGQLELTIRKYEGNDIGYVNLYYLIPEMRGLGKGKELHNYVMQFFENNKVREYHLRVSPSNINAIKFYKKIGMVEVGPEVDGKVIRMKGYL</sequence>
<accession>A0A285UMT8</accession>
<evidence type="ECO:0000313" key="2">
    <source>
        <dbReference type="EMBL" id="SOC41551.1"/>
    </source>
</evidence>
<dbReference type="EMBL" id="OBQC01000010">
    <property type="protein sequence ID" value="SOC41551.1"/>
    <property type="molecule type" value="Genomic_DNA"/>
</dbReference>
<name>A0A285UMT8_9BACL</name>